<comment type="similarity">
    <text evidence="2 9">Belongs to the ABC-2 integral membrane protein family.</text>
</comment>
<dbReference type="PANTHER" id="PTHR30413">
    <property type="entry name" value="INNER MEMBRANE TRANSPORT PERMEASE"/>
    <property type="match status" value="1"/>
</dbReference>
<gene>
    <name evidence="11" type="ORF">EBM89_08075</name>
</gene>
<dbReference type="PANTHER" id="PTHR30413:SF8">
    <property type="entry name" value="TRANSPORT PERMEASE PROTEIN"/>
    <property type="match status" value="1"/>
</dbReference>
<feature type="transmembrane region" description="Helical" evidence="9">
    <location>
        <begin position="161"/>
        <end position="182"/>
    </location>
</feature>
<dbReference type="GO" id="GO:0015920">
    <property type="term" value="P:lipopolysaccharide transport"/>
    <property type="evidence" value="ECO:0007669"/>
    <property type="project" value="TreeGrafter"/>
</dbReference>
<evidence type="ECO:0000256" key="3">
    <source>
        <dbReference type="ARBA" id="ARBA00022448"/>
    </source>
</evidence>
<evidence type="ECO:0000256" key="1">
    <source>
        <dbReference type="ARBA" id="ARBA00004429"/>
    </source>
</evidence>
<dbReference type="EMBL" id="RFFI01000034">
    <property type="protein sequence ID" value="RMI12598.1"/>
    <property type="molecule type" value="Genomic_DNA"/>
</dbReference>
<accession>A0A3M2JQV8</accession>
<feature type="transmembrane region" description="Helical" evidence="9">
    <location>
        <begin position="117"/>
        <end position="140"/>
    </location>
</feature>
<keyword evidence="3 9" id="KW-0813">Transport</keyword>
<keyword evidence="4 9" id="KW-1003">Cell membrane</keyword>
<evidence type="ECO:0000259" key="10">
    <source>
        <dbReference type="PROSITE" id="PS51012"/>
    </source>
</evidence>
<dbReference type="AlphaFoldDB" id="A0A3M2JQV8"/>
<name>A0A3M2JQV8_9CELL</name>
<comment type="subcellular location">
    <subcellularLocation>
        <location evidence="1">Cell inner membrane</location>
        <topology evidence="1">Multi-pass membrane protein</topology>
    </subcellularLocation>
    <subcellularLocation>
        <location evidence="9">Cell membrane</location>
        <topology evidence="9">Multi-pass membrane protein</topology>
    </subcellularLocation>
</comment>
<evidence type="ECO:0000256" key="9">
    <source>
        <dbReference type="RuleBase" id="RU361157"/>
    </source>
</evidence>
<keyword evidence="5" id="KW-0997">Cell inner membrane</keyword>
<dbReference type="Proteomes" id="UP000269289">
    <property type="component" value="Unassembled WGS sequence"/>
</dbReference>
<dbReference type="PROSITE" id="PS51012">
    <property type="entry name" value="ABC_TM2"/>
    <property type="match status" value="1"/>
</dbReference>
<keyword evidence="7 9" id="KW-1133">Transmembrane helix</keyword>
<dbReference type="Pfam" id="PF01061">
    <property type="entry name" value="ABC2_membrane"/>
    <property type="match status" value="1"/>
</dbReference>
<evidence type="ECO:0000256" key="8">
    <source>
        <dbReference type="ARBA" id="ARBA00023136"/>
    </source>
</evidence>
<keyword evidence="12" id="KW-1185">Reference proteome</keyword>
<dbReference type="InterPro" id="IPR047817">
    <property type="entry name" value="ABC2_TM_bact-type"/>
</dbReference>
<evidence type="ECO:0000256" key="2">
    <source>
        <dbReference type="ARBA" id="ARBA00007783"/>
    </source>
</evidence>
<feature type="transmembrane region" description="Helical" evidence="9">
    <location>
        <begin position="194"/>
        <end position="214"/>
    </location>
</feature>
<comment type="caution">
    <text evidence="11">The sequence shown here is derived from an EMBL/GenBank/DDBJ whole genome shotgun (WGS) entry which is preliminary data.</text>
</comment>
<evidence type="ECO:0000256" key="7">
    <source>
        <dbReference type="ARBA" id="ARBA00022989"/>
    </source>
</evidence>
<evidence type="ECO:0000256" key="5">
    <source>
        <dbReference type="ARBA" id="ARBA00022519"/>
    </source>
</evidence>
<feature type="domain" description="ABC transmembrane type-2" evidence="10">
    <location>
        <begin position="81"/>
        <end position="305"/>
    </location>
</feature>
<evidence type="ECO:0000256" key="6">
    <source>
        <dbReference type="ARBA" id="ARBA00022692"/>
    </source>
</evidence>
<feature type="transmembrane region" description="Helical" evidence="9">
    <location>
        <begin position="86"/>
        <end position="105"/>
    </location>
</feature>
<protein>
    <recommendedName>
        <fullName evidence="9">Transport permease protein</fullName>
    </recommendedName>
</protein>
<evidence type="ECO:0000256" key="4">
    <source>
        <dbReference type="ARBA" id="ARBA00022475"/>
    </source>
</evidence>
<evidence type="ECO:0000313" key="12">
    <source>
        <dbReference type="Proteomes" id="UP000269289"/>
    </source>
</evidence>
<organism evidence="11 12">
    <name type="scientific">Cellulomonas triticagri</name>
    <dbReference type="NCBI Taxonomy" id="2483352"/>
    <lineage>
        <taxon>Bacteria</taxon>
        <taxon>Bacillati</taxon>
        <taxon>Actinomycetota</taxon>
        <taxon>Actinomycetes</taxon>
        <taxon>Micrococcales</taxon>
        <taxon>Cellulomonadaceae</taxon>
        <taxon>Cellulomonas</taxon>
    </lineage>
</organism>
<keyword evidence="6 9" id="KW-0812">Transmembrane</keyword>
<proteinExistence type="inferred from homology"/>
<dbReference type="GO" id="GO:0140359">
    <property type="term" value="F:ABC-type transporter activity"/>
    <property type="evidence" value="ECO:0007669"/>
    <property type="project" value="InterPro"/>
</dbReference>
<dbReference type="GO" id="GO:0005886">
    <property type="term" value="C:plasma membrane"/>
    <property type="evidence" value="ECO:0007669"/>
    <property type="project" value="UniProtKB-SubCell"/>
</dbReference>
<dbReference type="InterPro" id="IPR013525">
    <property type="entry name" value="ABC2_TM"/>
</dbReference>
<feature type="transmembrane region" description="Helical" evidence="9">
    <location>
        <begin position="283"/>
        <end position="303"/>
    </location>
</feature>
<feature type="transmembrane region" description="Helical" evidence="9">
    <location>
        <begin position="226"/>
        <end position="244"/>
    </location>
</feature>
<evidence type="ECO:0000313" key="11">
    <source>
        <dbReference type="EMBL" id="RMI12598.1"/>
    </source>
</evidence>
<sequence>MGRGGLAVPRAVRATGRGRVSAATSSTRRAVRTEVVDGSQLAPVTQRPPLREYLGRLWERRHFIRADARAKVVAGSRGTLLGTAWLVLRPVLDAAVYLVIFGLVLRADRGIENFLGYLVIGTFMFQFTSRCLSTGAQSLISGKALMKSFAFPRAALPVATVVRETISYGPVLVAMVAILLVLPDSPVLSWRWALVPLAIALQVVMGLGLALLAARPTARVPDLQHIIGFFSRFWLYGSAVFFSYERFVSHPQVLELVQLNPMFRVLEITRDCLLYGITPGAEAWVILGAWAGALLTAGLVVFWRGEERYGAL</sequence>
<reference evidence="11 12" key="1">
    <citation type="submission" date="2018-10" db="EMBL/GenBank/DDBJ databases">
        <title>Isolation, diversity and antifungal activity of actinobacteria from wheat.</title>
        <authorList>
            <person name="Han C."/>
        </authorList>
    </citation>
    <scope>NUCLEOTIDE SEQUENCE [LARGE SCALE GENOMIC DNA]</scope>
    <source>
        <strain evidence="11 12">NEAU-YY56</strain>
    </source>
</reference>
<keyword evidence="8 9" id="KW-0472">Membrane</keyword>